<dbReference type="Gene3D" id="3.40.50.150">
    <property type="entry name" value="Vaccinia Virus protein VP39"/>
    <property type="match status" value="1"/>
</dbReference>
<dbReference type="Proteomes" id="UP000036202">
    <property type="component" value="Chromosome"/>
</dbReference>
<accession>A0A0H4KDM3</accession>
<keyword evidence="1" id="KW-0489">Methyltransferase</keyword>
<dbReference type="PATRIC" id="fig|135735.6.peg.1208"/>
<name>A0A1X7F5H3_9BACI</name>
<dbReference type="PANTHER" id="PTHR43861:SF1">
    <property type="entry name" value="TRANS-ACONITATE 2-METHYLTRANSFERASE"/>
    <property type="match status" value="1"/>
</dbReference>
<dbReference type="EMBL" id="CP011974">
    <property type="protein sequence ID" value="AKO91705.1"/>
    <property type="molecule type" value="Genomic_DNA"/>
</dbReference>
<dbReference type="PANTHER" id="PTHR43861">
    <property type="entry name" value="TRANS-ACONITATE 2-METHYLTRANSFERASE-RELATED"/>
    <property type="match status" value="1"/>
</dbReference>
<evidence type="ECO:0000313" key="1">
    <source>
        <dbReference type="EMBL" id="AKO91705.1"/>
    </source>
</evidence>
<dbReference type="GO" id="GO:0008757">
    <property type="term" value="F:S-adenosylmethionine-dependent methyltransferase activity"/>
    <property type="evidence" value="ECO:0007669"/>
    <property type="project" value="InterPro"/>
</dbReference>
<protein>
    <submittedName>
        <fullName evidence="1">Methyltransferase</fullName>
    </submittedName>
</protein>
<dbReference type="Pfam" id="PF08241">
    <property type="entry name" value="Methyltransf_11"/>
    <property type="match status" value="1"/>
</dbReference>
<dbReference type="KEGG" id="beo:BEH_06060"/>
<dbReference type="InterPro" id="IPR013216">
    <property type="entry name" value="Methyltransf_11"/>
</dbReference>
<keyword evidence="2" id="KW-1185">Reference proteome</keyword>
<dbReference type="InterPro" id="IPR029063">
    <property type="entry name" value="SAM-dependent_MTases_sf"/>
</dbReference>
<reference evidence="1 2" key="1">
    <citation type="journal article" date="2015" name="PLoS ONE">
        <title>Genome Sequence of Bacillus endophyticus and Analysis of Its Companion Mechanism in the Ketogulonigenium vulgare-Bacillus Strain Consortium.</title>
        <authorList>
            <person name="Jia N."/>
            <person name="Du J."/>
            <person name="Ding M.Z."/>
            <person name="Gao F."/>
            <person name="Yuan Y.J."/>
        </authorList>
    </citation>
    <scope>NUCLEOTIDE SEQUENCE [LARGE SCALE GENOMIC DNA]</scope>
    <source>
        <strain evidence="1 2">Hbe603</strain>
    </source>
</reference>
<dbReference type="SUPFAM" id="SSF53335">
    <property type="entry name" value="S-adenosyl-L-methionine-dependent methyltransferases"/>
    <property type="match status" value="1"/>
</dbReference>
<dbReference type="AlphaFoldDB" id="A0A1X7F5H3"/>
<organism evidence="1 2">
    <name type="scientific">Priestia filamentosa</name>
    <dbReference type="NCBI Taxonomy" id="1402861"/>
    <lineage>
        <taxon>Bacteria</taxon>
        <taxon>Bacillati</taxon>
        <taxon>Bacillota</taxon>
        <taxon>Bacilli</taxon>
        <taxon>Bacillales</taxon>
        <taxon>Bacillaceae</taxon>
        <taxon>Priestia</taxon>
    </lineage>
</organism>
<proteinExistence type="predicted"/>
<dbReference type="OrthoDB" id="5522265at2"/>
<dbReference type="CDD" id="cd02440">
    <property type="entry name" value="AdoMet_MTases"/>
    <property type="match status" value="1"/>
</dbReference>
<dbReference type="GeneID" id="93702451"/>
<dbReference type="GO" id="GO:0032259">
    <property type="term" value="P:methylation"/>
    <property type="evidence" value="ECO:0007669"/>
    <property type="project" value="UniProtKB-KW"/>
</dbReference>
<gene>
    <name evidence="1" type="ORF">BEH_06060</name>
</gene>
<reference evidence="2" key="2">
    <citation type="submission" date="2015-06" db="EMBL/GenBank/DDBJ databases">
        <title>Genome Sequence of Bacillus endophyticus and Analysis of its Companion Mechanism in the Ketogulonigenium vulgare-Bacillus strain Consortium.</title>
        <authorList>
            <person name="Jia N."/>
            <person name="Du J."/>
            <person name="Ding M.-Z."/>
            <person name="Gao F."/>
            <person name="Yuan Y.-J."/>
        </authorList>
    </citation>
    <scope>NUCLEOTIDE SEQUENCE [LARGE SCALE GENOMIC DNA]</scope>
    <source>
        <strain evidence="2">Hbe603</strain>
    </source>
</reference>
<keyword evidence="1" id="KW-0808">Transferase</keyword>
<evidence type="ECO:0000313" key="2">
    <source>
        <dbReference type="Proteomes" id="UP000036202"/>
    </source>
</evidence>
<accession>A0A1X7F5H3</accession>
<sequence length="230" mass="26068">MEKQFKWHEISKEKWDNQANIWNSKSKEMWETGSRSIVIPTIEKFAQKGEKYLDVGCGDGFGSSLLHSKNINVTGVDLSSKMIEKAAELFGQEGLNFVQGDFASLPFGDEEFDGAMVINALEWTETPLSSLQELKRVLKKGGKAFVAILGPTAGPRSNSYDRLYGKDVICNTMMPWEFERMSSENGWDVLDGYPVYKTGVQKNEADKLSRPLQQALSFFWLFVLEKKKEQ</sequence>
<dbReference type="RefSeq" id="WP_040058182.1">
    <property type="nucleotide sequence ID" value="NZ_CP011974.1"/>
</dbReference>